<dbReference type="Proteomes" id="UP000298781">
    <property type="component" value="Chromosome"/>
</dbReference>
<keyword evidence="3" id="KW-1185">Reference proteome</keyword>
<reference evidence="2 3" key="1">
    <citation type="submission" date="2019-04" db="EMBL/GenBank/DDBJ databases">
        <title>Phreatobacter aquaticus sp. nov.</title>
        <authorList>
            <person name="Choi A."/>
        </authorList>
    </citation>
    <scope>NUCLEOTIDE SEQUENCE [LARGE SCALE GENOMIC DNA]</scope>
    <source>
        <strain evidence="2 3">KCTC 52518</strain>
    </source>
</reference>
<keyword evidence="1" id="KW-0732">Signal</keyword>
<evidence type="ECO:0000313" key="2">
    <source>
        <dbReference type="EMBL" id="QCI62875.1"/>
    </source>
</evidence>
<dbReference type="AlphaFoldDB" id="A0A4D7ATH5"/>
<dbReference type="OrthoDB" id="65722at2"/>
<protein>
    <submittedName>
        <fullName evidence="2">DUF2259 domain-containing protein</fullName>
    </submittedName>
</protein>
<feature type="signal peptide" evidence="1">
    <location>
        <begin position="1"/>
        <end position="19"/>
    </location>
</feature>
<feature type="chain" id="PRO_5020297492" evidence="1">
    <location>
        <begin position="20"/>
        <end position="234"/>
    </location>
</feature>
<organism evidence="2 3">
    <name type="scientific">Phreatobacter stygius</name>
    <dbReference type="NCBI Taxonomy" id="1940610"/>
    <lineage>
        <taxon>Bacteria</taxon>
        <taxon>Pseudomonadati</taxon>
        <taxon>Pseudomonadota</taxon>
        <taxon>Alphaproteobacteria</taxon>
        <taxon>Hyphomicrobiales</taxon>
        <taxon>Phreatobacteraceae</taxon>
        <taxon>Phreatobacter</taxon>
    </lineage>
</organism>
<sequence length="234" mass="24988">MIRLLMLLCAVLAPAAAAAGDIASRSLLGFNADGSRFAFEEYGTADGSGFPYATIYVVDTARDTWVPGTPVRVRLEDETRTIAQARAAAAARARPLLSGISPRGELVASNPISEISADPHRVAFVPRIVHPPVDPPLTLELAEYDLPSPSPYDETKGFRLVLKTGETARTLHEDRAIPPNRGLPFGYRIADVVTYHPPVGTNAPPVLVVLILVLAKGFETPDGRHLAVAARLGP</sequence>
<dbReference type="KEGG" id="pstg:E8M01_00610"/>
<dbReference type="Pfam" id="PF10016">
    <property type="entry name" value="DUF2259"/>
    <property type="match status" value="1"/>
</dbReference>
<evidence type="ECO:0000256" key="1">
    <source>
        <dbReference type="SAM" id="SignalP"/>
    </source>
</evidence>
<gene>
    <name evidence="2" type="ORF">E8M01_00610</name>
</gene>
<accession>A0A4D7ATH5</accession>
<proteinExistence type="predicted"/>
<dbReference type="InterPro" id="IPR018725">
    <property type="entry name" value="DUF2259_secreted"/>
</dbReference>
<evidence type="ECO:0000313" key="3">
    <source>
        <dbReference type="Proteomes" id="UP000298781"/>
    </source>
</evidence>
<dbReference type="EMBL" id="CP039690">
    <property type="protein sequence ID" value="QCI62875.1"/>
    <property type="molecule type" value="Genomic_DNA"/>
</dbReference>
<dbReference type="RefSeq" id="WP_136958338.1">
    <property type="nucleotide sequence ID" value="NZ_CP039690.1"/>
</dbReference>
<name>A0A4D7ATH5_9HYPH</name>